<keyword evidence="3" id="KW-1185">Reference proteome</keyword>
<dbReference type="AlphaFoldDB" id="A0A2S0KPP9"/>
<reference evidence="3" key="1">
    <citation type="submission" date="2018-02" db="EMBL/GenBank/DDBJ databases">
        <authorList>
            <person name="Holder M.E."/>
            <person name="Ajami N.J."/>
            <person name="Petrosino J.F."/>
        </authorList>
    </citation>
    <scope>NUCLEOTIDE SEQUENCE [LARGE SCALE GENOMIC DNA]</scope>
    <source>
        <strain evidence="3">CCUG 47711</strain>
    </source>
</reference>
<sequence>MILKENKYNETDNNLTKKVIISLSMIILILLILFVPYTSSIQKTIPSVHKNAEGIYQKSYIYISGEVKSTVFRNLYSSIFNKNYDNDPYWYFKGIIAPAELIDNESDTIDYATDLQLNSNGELYYLHIIDFKGGGLKTNHSLDIISDDNMSKIIIFENLKPVTNIPRDVHKIPFWLGPEFSEESAYELFEKQYISSYYNLTKRTE</sequence>
<evidence type="ECO:0000313" key="3">
    <source>
        <dbReference type="Proteomes" id="UP000237947"/>
    </source>
</evidence>
<protein>
    <submittedName>
        <fullName evidence="2">Uncharacterized protein</fullName>
    </submittedName>
</protein>
<gene>
    <name evidence="2" type="ORF">C5Q98_07045</name>
</gene>
<accession>A0A2S0KPP9</accession>
<dbReference type="Proteomes" id="UP000237947">
    <property type="component" value="Chromosome"/>
</dbReference>
<name>A0A2S0KPP9_9FIRM</name>
<keyword evidence="1" id="KW-0472">Membrane</keyword>
<dbReference type="RefSeq" id="WP_106012927.1">
    <property type="nucleotide sequence ID" value="NZ_CP027226.1"/>
</dbReference>
<dbReference type="EMBL" id="CP027226">
    <property type="protein sequence ID" value="AVM42979.1"/>
    <property type="molecule type" value="Genomic_DNA"/>
</dbReference>
<evidence type="ECO:0000256" key="1">
    <source>
        <dbReference type="SAM" id="Phobius"/>
    </source>
</evidence>
<organism evidence="2 3">
    <name type="scientific">Fastidiosipila sanguinis</name>
    <dbReference type="NCBI Taxonomy" id="236753"/>
    <lineage>
        <taxon>Bacteria</taxon>
        <taxon>Bacillati</taxon>
        <taxon>Bacillota</taxon>
        <taxon>Clostridia</taxon>
        <taxon>Eubacteriales</taxon>
        <taxon>Oscillospiraceae</taxon>
        <taxon>Fastidiosipila</taxon>
    </lineage>
</organism>
<keyword evidence="1" id="KW-1133">Transmembrane helix</keyword>
<proteinExistence type="predicted"/>
<keyword evidence="1" id="KW-0812">Transmembrane</keyword>
<dbReference type="KEGG" id="fsa:C5Q98_07045"/>
<evidence type="ECO:0000313" key="2">
    <source>
        <dbReference type="EMBL" id="AVM42979.1"/>
    </source>
</evidence>
<feature type="transmembrane region" description="Helical" evidence="1">
    <location>
        <begin position="20"/>
        <end position="37"/>
    </location>
</feature>